<evidence type="ECO:0000256" key="11">
    <source>
        <dbReference type="ARBA" id="ARBA00025652"/>
    </source>
</evidence>
<evidence type="ECO:0000256" key="8">
    <source>
        <dbReference type="ARBA" id="ARBA00023242"/>
    </source>
</evidence>
<dbReference type="GO" id="GO:0140078">
    <property type="term" value="F:class I DNA-(apurinic or apyrimidinic site) endonuclease activity"/>
    <property type="evidence" value="ECO:0007669"/>
    <property type="project" value="UniProtKB-EC"/>
</dbReference>
<dbReference type="EMBL" id="LYUB02000002">
    <property type="protein sequence ID" value="OVF10340.1"/>
    <property type="molecule type" value="Genomic_DNA"/>
</dbReference>
<evidence type="ECO:0000256" key="1">
    <source>
        <dbReference type="ARBA" id="ARBA00004123"/>
    </source>
</evidence>
<dbReference type="GO" id="GO:0003684">
    <property type="term" value="F:damaged DNA binding"/>
    <property type="evidence" value="ECO:0007669"/>
    <property type="project" value="InterPro"/>
</dbReference>
<dbReference type="Gene3D" id="3.30.310.40">
    <property type="match status" value="1"/>
</dbReference>
<dbReference type="Pfam" id="PF07934">
    <property type="entry name" value="OGG_N"/>
    <property type="match status" value="1"/>
</dbReference>
<evidence type="ECO:0000256" key="3">
    <source>
        <dbReference type="ARBA" id="ARBA00012720"/>
    </source>
</evidence>
<dbReference type="InterPro" id="IPR023170">
    <property type="entry name" value="HhH_base_excis_C"/>
</dbReference>
<dbReference type="EC" id="4.2.99.18" evidence="3"/>
<evidence type="ECO:0000256" key="5">
    <source>
        <dbReference type="ARBA" id="ARBA00022801"/>
    </source>
</evidence>
<comment type="similarity">
    <text evidence="2">Belongs to the type-1 OGG1 family.</text>
</comment>
<evidence type="ECO:0000256" key="10">
    <source>
        <dbReference type="ARBA" id="ARBA00023295"/>
    </source>
</evidence>
<feature type="domain" description="HhH-GPD" evidence="15">
    <location>
        <begin position="168"/>
        <end position="344"/>
    </location>
</feature>
<organism evidence="16 17">
    <name type="scientific">Clavispora lusitaniae</name>
    <name type="common">Candida lusitaniae</name>
    <dbReference type="NCBI Taxonomy" id="36911"/>
    <lineage>
        <taxon>Eukaryota</taxon>
        <taxon>Fungi</taxon>
        <taxon>Dikarya</taxon>
        <taxon>Ascomycota</taxon>
        <taxon>Saccharomycotina</taxon>
        <taxon>Pichiomycetes</taxon>
        <taxon>Metschnikowiaceae</taxon>
        <taxon>Clavispora</taxon>
    </lineage>
</organism>
<dbReference type="Pfam" id="PF00730">
    <property type="entry name" value="HhH-GPD"/>
    <property type="match status" value="1"/>
</dbReference>
<dbReference type="Gene3D" id="1.10.340.30">
    <property type="entry name" value="Hypothetical protein, domain 2"/>
    <property type="match status" value="1"/>
</dbReference>
<evidence type="ECO:0000256" key="6">
    <source>
        <dbReference type="ARBA" id="ARBA00023204"/>
    </source>
</evidence>
<dbReference type="Proteomes" id="UP000195602">
    <property type="component" value="Unassembled WGS sequence"/>
</dbReference>
<protein>
    <recommendedName>
        <fullName evidence="13">N-glycosylase/DNA lyase</fullName>
        <ecNumber evidence="3">4.2.99.18</ecNumber>
    </recommendedName>
</protein>
<evidence type="ECO:0000313" key="17">
    <source>
        <dbReference type="Proteomes" id="UP000195602"/>
    </source>
</evidence>
<feature type="region of interest" description="Disordered" evidence="14">
    <location>
        <begin position="456"/>
        <end position="497"/>
    </location>
</feature>
<dbReference type="GO" id="GO:0005634">
    <property type="term" value="C:nucleus"/>
    <property type="evidence" value="ECO:0007669"/>
    <property type="project" value="UniProtKB-SubCell"/>
</dbReference>
<dbReference type="AlphaFoldDB" id="A0AA91T3W1"/>
<dbReference type="FunFam" id="1.10.340.30:FF:000006">
    <property type="entry name" value="N-glycosylase/DNA lyase isoform X2"/>
    <property type="match status" value="1"/>
</dbReference>
<proteinExistence type="inferred from homology"/>
<feature type="compositionally biased region" description="Polar residues" evidence="14">
    <location>
        <begin position="456"/>
        <end position="468"/>
    </location>
</feature>
<evidence type="ECO:0000313" key="16">
    <source>
        <dbReference type="EMBL" id="OVF10340.1"/>
    </source>
</evidence>
<comment type="catalytic activity">
    <reaction evidence="12">
        <text>2'-deoxyribonucleotide-(2'-deoxyribose 5'-phosphate)-2'-deoxyribonucleotide-DNA = a 3'-end 2'-deoxyribonucleotide-(2,3-dehydro-2,3-deoxyribose 5'-phosphate)-DNA + a 5'-end 5'-phospho-2'-deoxyribonucleoside-DNA + H(+)</text>
        <dbReference type="Rhea" id="RHEA:66592"/>
        <dbReference type="Rhea" id="RHEA-COMP:13180"/>
        <dbReference type="Rhea" id="RHEA-COMP:16897"/>
        <dbReference type="Rhea" id="RHEA-COMP:17067"/>
        <dbReference type="ChEBI" id="CHEBI:15378"/>
        <dbReference type="ChEBI" id="CHEBI:136412"/>
        <dbReference type="ChEBI" id="CHEBI:157695"/>
        <dbReference type="ChEBI" id="CHEBI:167181"/>
        <dbReference type="EC" id="4.2.99.18"/>
    </reaction>
</comment>
<dbReference type="CDD" id="cd00056">
    <property type="entry name" value="ENDO3c"/>
    <property type="match status" value="1"/>
</dbReference>
<evidence type="ECO:0000256" key="13">
    <source>
        <dbReference type="ARBA" id="ARBA00073127"/>
    </source>
</evidence>
<comment type="function">
    <text evidence="11">DNA repair enzyme that incises DNA at 8-oxoG residues. Excises 7,8-dihydro-8-oxoguanine and 2,6-diamino-4-hydroxy-5-N-methylformamidopyrimidine (FAPY) from damaged DNA. Has a beta-lyase activity that nicks DNA 3' to the lesion.</text>
</comment>
<dbReference type="GO" id="GO:0034039">
    <property type="term" value="F:8-oxo-7,8-dihydroguanine DNA N-glycosylase activity"/>
    <property type="evidence" value="ECO:0007669"/>
    <property type="project" value="TreeGrafter"/>
</dbReference>
<keyword evidence="9" id="KW-0511">Multifunctional enzyme</keyword>
<keyword evidence="6" id="KW-0234">DNA repair</keyword>
<keyword evidence="4" id="KW-0227">DNA damage</keyword>
<dbReference type="InterPro" id="IPR052054">
    <property type="entry name" value="Oxidative_DNA_repair_enzyme"/>
</dbReference>
<dbReference type="InterPro" id="IPR012904">
    <property type="entry name" value="OGG_N"/>
</dbReference>
<dbReference type="GO" id="GO:0006285">
    <property type="term" value="P:base-excision repair, AP site formation"/>
    <property type="evidence" value="ECO:0007669"/>
    <property type="project" value="UniProtKB-ARBA"/>
</dbReference>
<dbReference type="GO" id="GO:0006289">
    <property type="term" value="P:nucleotide-excision repair"/>
    <property type="evidence" value="ECO:0007669"/>
    <property type="project" value="InterPro"/>
</dbReference>
<dbReference type="PANTHER" id="PTHR10242:SF2">
    <property type="entry name" value="N-GLYCOSYLASE_DNA LYASE"/>
    <property type="match status" value="1"/>
</dbReference>
<evidence type="ECO:0000256" key="2">
    <source>
        <dbReference type="ARBA" id="ARBA00010679"/>
    </source>
</evidence>
<dbReference type="InterPro" id="IPR003265">
    <property type="entry name" value="HhH-GPD_domain"/>
</dbReference>
<dbReference type="KEGG" id="clus:A9F13_02g01408"/>
<dbReference type="InterPro" id="IPR011257">
    <property type="entry name" value="DNA_glycosylase"/>
</dbReference>
<dbReference type="SUPFAM" id="SSF48150">
    <property type="entry name" value="DNA-glycosylase"/>
    <property type="match status" value="1"/>
</dbReference>
<feature type="compositionally biased region" description="Polar residues" evidence="14">
    <location>
        <begin position="84"/>
        <end position="99"/>
    </location>
</feature>
<evidence type="ECO:0000256" key="9">
    <source>
        <dbReference type="ARBA" id="ARBA00023268"/>
    </source>
</evidence>
<dbReference type="SUPFAM" id="SSF55945">
    <property type="entry name" value="TATA-box binding protein-like"/>
    <property type="match status" value="1"/>
</dbReference>
<evidence type="ECO:0000256" key="12">
    <source>
        <dbReference type="ARBA" id="ARBA00044632"/>
    </source>
</evidence>
<dbReference type="Gene3D" id="1.10.1670.10">
    <property type="entry name" value="Helix-hairpin-Helix base-excision DNA repair enzymes (C-terminal)"/>
    <property type="match status" value="1"/>
</dbReference>
<accession>A0AA91T3W1</accession>
<reference evidence="16 17" key="1">
    <citation type="submission" date="2017-04" db="EMBL/GenBank/DDBJ databases">
        <title>Draft genome of the yeast Clavispora lusitaniae type strain CBS 6936.</title>
        <authorList>
            <person name="Durrens P."/>
            <person name="Klopp C."/>
            <person name="Biteau N."/>
            <person name="Fitton-Ouhabi V."/>
            <person name="Dementhon K."/>
            <person name="Accoceberry I."/>
            <person name="Sherman D.J."/>
            <person name="Noel T."/>
        </authorList>
    </citation>
    <scope>NUCLEOTIDE SEQUENCE [LARGE SCALE GENOMIC DNA]</scope>
    <source>
        <strain evidence="16 17">CBS 6936</strain>
    </source>
</reference>
<evidence type="ECO:0000256" key="7">
    <source>
        <dbReference type="ARBA" id="ARBA00023239"/>
    </source>
</evidence>
<keyword evidence="8" id="KW-0539">Nucleus</keyword>
<feature type="region of interest" description="Disordered" evidence="14">
    <location>
        <begin position="67"/>
        <end position="103"/>
    </location>
</feature>
<keyword evidence="7" id="KW-0456">Lyase</keyword>
<gene>
    <name evidence="16" type="ORF">A9F13_02g01408</name>
</gene>
<keyword evidence="10" id="KW-0326">Glycosidase</keyword>
<keyword evidence="5" id="KW-0378">Hydrolase</keyword>
<evidence type="ECO:0000259" key="15">
    <source>
        <dbReference type="SMART" id="SM00478"/>
    </source>
</evidence>
<feature type="compositionally biased region" description="Basic and acidic residues" evidence="14">
    <location>
        <begin position="469"/>
        <end position="482"/>
    </location>
</feature>
<evidence type="ECO:0000256" key="4">
    <source>
        <dbReference type="ARBA" id="ARBA00022763"/>
    </source>
</evidence>
<evidence type="ECO:0000256" key="14">
    <source>
        <dbReference type="SAM" id="MobiDB-lite"/>
    </source>
</evidence>
<name>A0AA91T3W1_CLALS</name>
<dbReference type="SMART" id="SM00478">
    <property type="entry name" value="ENDO3c"/>
    <property type="match status" value="1"/>
</dbReference>
<sequence length="497" mass="55699">MADLVWRKIPITPAELSLAAVLRCGQTFRWKNVNSVWSFSTNDRVVLLKQDDAHLHYASIMGNASTRDGGDVSGARSARHSPTDNKNSIDGAQSENSPPVENIKNESQDSTLAFIHDYFNLHVSLSELYAHWTAVETQARGKCTSFAQFPGIRILRQDPWETVVSFICSSNNNVKRISKMCDALCAEYGRFLARHDGIDYFSFPGPQVLSSPEVEGRLRELGFGYRAKYIASTAKMFADSKWPHISLERLESLRTRPFAEAHEFLLQLTGVGPKVADCICLMALDKHDVVPVDTHVLQIAVRDYKYRGPRTMNKKTYEAVRGHLADLFGEYAGWAQSVMFAADLADLNNGVNEVEGQRVRHTVEKSVEKKVEKKVKSKKAKEAPAKSETVTHVQKESVHIKEENTEVDVLEKKESLSEKSEVIVKEKKGIVEVKEETDTFQQESVKTNIHVLQEISSNESQVSVPTKRSNVDPETGKVKTEARGPVSRLKRVKVESA</sequence>
<comment type="subcellular location">
    <subcellularLocation>
        <location evidence="1">Nucleus</location>
    </subcellularLocation>
</comment>
<dbReference type="PANTHER" id="PTHR10242">
    <property type="entry name" value="8-OXOGUANINE DNA GLYCOSYLASE"/>
    <property type="match status" value="1"/>
</dbReference>
<comment type="caution">
    <text evidence="16">The sequence shown here is derived from an EMBL/GenBank/DDBJ whole genome shotgun (WGS) entry which is preliminary data.</text>
</comment>